<keyword evidence="15 27" id="KW-1133">Transmembrane helix</keyword>
<evidence type="ECO:0000256" key="14">
    <source>
        <dbReference type="ARBA" id="ARBA00022842"/>
    </source>
</evidence>
<keyword evidence="12" id="KW-0378">Hydrolase</keyword>
<evidence type="ECO:0000259" key="28">
    <source>
        <dbReference type="PROSITE" id="PS50217"/>
    </source>
</evidence>
<feature type="region of interest" description="Disordered" evidence="26">
    <location>
        <begin position="1"/>
        <end position="27"/>
    </location>
</feature>
<evidence type="ECO:0000256" key="24">
    <source>
        <dbReference type="PIRSR" id="PIRSR605150-2"/>
    </source>
</evidence>
<dbReference type="GO" id="GO:0016760">
    <property type="term" value="F:cellulose synthase (UDP-forming) activity"/>
    <property type="evidence" value="ECO:0007669"/>
    <property type="project" value="InterPro"/>
</dbReference>
<dbReference type="CDD" id="cd14702">
    <property type="entry name" value="bZIP_plant_GBF1"/>
    <property type="match status" value="1"/>
</dbReference>
<evidence type="ECO:0000256" key="5">
    <source>
        <dbReference type="ARBA" id="ARBA00012179"/>
    </source>
</evidence>
<dbReference type="Gene3D" id="3.40.50.11980">
    <property type="match status" value="1"/>
</dbReference>
<sequence length="1677" mass="188537">MAGESEEMGGDMEVPERDGDLDLQCGPDRVAENEMDAARALADLARLTVAVTADDSVKSAIGRRRSRRRFKDDEEAENLRQIQASDPPHSQSCSWKNQYRQQNSCKYLELEPVEAPKDKGAPKSGPSCSVNHALSNRGKTKQNLTEAEKETRKLRRILANRESARQTIRRRQALCEELANKASDLACDNESLTREKELIMKEYLSLKDTNNILKAQIQKTLKEEDDHTFETVSNSEEKQKNSASFGQLSTLKYNNKMPDPPYFWPWVCPVQMHFASHSSSESKNSKPNHEFLDLNRVSGPGIPLCLVPYPWFYPVGNCTFRPVDVCRSREADEDSEDEKHGAGMVEIPTFSVKPYMESSCKEVLEEEESTDHNIREAQVGPYKDMSHMSTPSRSLSPNLSVKHIPPSNMDFLEAGHLPLEPPGVPVDVEDAVAQEIAEDGREGLPLGVILEPGLENILHVLRVRRDRVPQYVDVDRPRRGLPQQEKLSLVTSYSKSEVASAMRSSPLLYERVPVKNTLWRGFLLLQLLLLLSLLLYRLLGLLQGTKLGSPAWLLAFLCESWFTFVLLLTMNAKWNPVEYRTYPQRLLKQFPELPRLDLFVTTADPTLEPPIVTVNTVLSLLAVDYPAHKLACYVSDDGASAVTFYSLLQAFEFGKSWVPFCKKYNLRLRAPAAYFSAEPPLLVQPSDHQGNSSHFLDEWREMKEGYVALCRKIEKAAEGNLDVDLHRNKDYAVFSNIERGNHPSIIKVIWENKEEHPAAIPHLVYVAREKRPKWPHHYKAGAMNVLTRVSGVMTNAPFILNVDCDMHANNPQVILHAMCLLLGDRSEKENAFAQCPQYFYGALKDDPFGNHFVVGQKVIVHGIAGLQGPIYGGTGCVHRRKIIYGQPPQAAATNDVVEDVQSKVGHSKQFAATVARILSLRAGDDQGTNTTPRDISSNIEAALEVSSCSYEINTSWGDEIGWVYGSATEDVLTGLKIHSMGWRSTYLTPDPPAFLGCAPPGGPASLVQMKRWTTGMLEIFFTRYNPLLATLTKKLQFRQSLCYFSFIIWAPRSVPEMCYSLLPAYCLLSNNPFLPKITEPGAVIPASLFAVNQLYGASEFICCRQSIRAWWNTQRMSRIVSSTSGLFGILSVFLKLLGVSETLFESMGSTEHHSQNRRKKKKAFTPEGEFRFKLETCSKKNDLSQALSLYENALSQNLSLNISLINTLLYLCSNSLSSPLSDSREPSTDQSAIEKGFEIYNHMLDHNMSPTEATITAVARLAAAKEDGDFAFKLVKDLEKYKILPRLRTYGPALLTFCRKLEADMAYSVEEDMTAKGVVLEEPEISALLKVSVDTDKHDKVYLYLQKLRSSVKCVSGSTGEIIESWFRGKLASEVSTLDWDVNKVKEVVSMNGGGWHGLGWLGKGAWEVCKSQIQPDGRCLTCCQDLVPVDIDHVETEKFAESIASLAAQREARANFSQFQKWLENHPGYEAIVDGANVGFFQQNFIGGGFSVSQIESVVRELCRRGEKKWPLVILHNQRVEALMKTPSSRELLEEWQAQGALYTTPKGSNDDWYWIYAAVKNKCLMVTNDEMRDHIFELLGQDFFLRWKERHHVHYTFAKGDVILKMPPLYSTVIQESATGSWHFPLAGEFSDEALRTWLCINRKQAPSTCVAREVDEIACCDKVDSSAISGKRKR</sequence>
<accession>A0AAV7F2U8</accession>
<dbReference type="GO" id="GO:0012505">
    <property type="term" value="C:endomembrane system"/>
    <property type="evidence" value="ECO:0007669"/>
    <property type="project" value="UniProtKB-SubCell"/>
</dbReference>
<evidence type="ECO:0000256" key="1">
    <source>
        <dbReference type="ARBA" id="ARBA00000928"/>
    </source>
</evidence>
<evidence type="ECO:0000313" key="30">
    <source>
        <dbReference type="Proteomes" id="UP000825729"/>
    </source>
</evidence>
<comment type="catalytic activity">
    <reaction evidence="1">
        <text>Endonucleolytic cleavage of RNA, removing 5'-extranucleotides from tRNA precursor.</text>
        <dbReference type="EC" id="3.1.26.5"/>
    </reaction>
</comment>
<dbReference type="SMART" id="SM00338">
    <property type="entry name" value="BRLZ"/>
    <property type="match status" value="1"/>
</dbReference>
<name>A0AAV7F2U8_ARIFI</name>
<evidence type="ECO:0000256" key="27">
    <source>
        <dbReference type="SAM" id="Phobius"/>
    </source>
</evidence>
<evidence type="ECO:0000256" key="11">
    <source>
        <dbReference type="ARBA" id="ARBA00022737"/>
    </source>
</evidence>
<evidence type="ECO:0000256" key="4">
    <source>
        <dbReference type="ARBA" id="ARBA00004127"/>
    </source>
</evidence>
<dbReference type="Pfam" id="PF03552">
    <property type="entry name" value="Cellulose_synt"/>
    <property type="match status" value="2"/>
</dbReference>
<feature type="region of interest" description="Disordered" evidence="26">
    <location>
        <begin position="116"/>
        <end position="149"/>
    </location>
</feature>
<comment type="caution">
    <text evidence="29">The sequence shown here is derived from an EMBL/GenBank/DDBJ whole genome shotgun (WGS) entry which is preliminary data.</text>
</comment>
<keyword evidence="20" id="KW-0464">Manganese</keyword>
<evidence type="ECO:0000313" key="29">
    <source>
        <dbReference type="EMBL" id="KAG9455044.1"/>
    </source>
</evidence>
<evidence type="ECO:0000256" key="21">
    <source>
        <dbReference type="ARBA" id="ARBA00023242"/>
    </source>
</evidence>
<evidence type="ECO:0000256" key="7">
    <source>
        <dbReference type="ARBA" id="ARBA00022679"/>
    </source>
</evidence>
<dbReference type="InterPro" id="IPR045314">
    <property type="entry name" value="bZIP_plant_GBF1"/>
</dbReference>
<dbReference type="InterPro" id="IPR011990">
    <property type="entry name" value="TPR-like_helical_dom_sf"/>
</dbReference>
<dbReference type="GO" id="GO:0071555">
    <property type="term" value="P:cell wall organization"/>
    <property type="evidence" value="ECO:0007669"/>
    <property type="project" value="UniProtKB-KW"/>
</dbReference>
<feature type="transmembrane region" description="Helical" evidence="27">
    <location>
        <begin position="518"/>
        <end position="539"/>
    </location>
</feature>
<evidence type="ECO:0000256" key="10">
    <source>
        <dbReference type="ARBA" id="ARBA00022723"/>
    </source>
</evidence>
<keyword evidence="6" id="KW-0328">Glycosyltransferase</keyword>
<dbReference type="GO" id="GO:0046872">
    <property type="term" value="F:metal ion binding"/>
    <property type="evidence" value="ECO:0007669"/>
    <property type="project" value="UniProtKB-KW"/>
</dbReference>
<keyword evidence="21" id="KW-0539">Nucleus</keyword>
<dbReference type="SUPFAM" id="SSF57959">
    <property type="entry name" value="Leucine zipper domain"/>
    <property type="match status" value="1"/>
</dbReference>
<keyword evidence="13" id="KW-0862">Zinc</keyword>
<keyword evidence="19" id="KW-0804">Transcription</keyword>
<proteinExistence type="predicted"/>
<dbReference type="GO" id="GO:0003700">
    <property type="term" value="F:DNA-binding transcription factor activity"/>
    <property type="evidence" value="ECO:0007669"/>
    <property type="project" value="InterPro"/>
</dbReference>
<gene>
    <name evidence="29" type="ORF">H6P81_007948</name>
</gene>
<dbReference type="GO" id="GO:0003677">
    <property type="term" value="F:DNA binding"/>
    <property type="evidence" value="ECO:0007669"/>
    <property type="project" value="UniProtKB-KW"/>
</dbReference>
<evidence type="ECO:0000256" key="16">
    <source>
        <dbReference type="ARBA" id="ARBA00023015"/>
    </source>
</evidence>
<dbReference type="InterPro" id="IPR031595">
    <property type="entry name" value="PRORP_C"/>
</dbReference>
<feature type="active site" evidence="23">
    <location>
        <position position="970"/>
    </location>
</feature>
<dbReference type="Proteomes" id="UP000825729">
    <property type="component" value="Unassembled WGS sequence"/>
</dbReference>
<keyword evidence="18 27" id="KW-0472">Membrane</keyword>
<feature type="region of interest" description="Disordered" evidence="26">
    <location>
        <begin position="54"/>
        <end position="96"/>
    </location>
</feature>
<evidence type="ECO:0000256" key="17">
    <source>
        <dbReference type="ARBA" id="ARBA00023125"/>
    </source>
</evidence>
<feature type="binding site" evidence="25">
    <location>
        <position position="803"/>
    </location>
    <ligand>
        <name>Mn(2+)</name>
        <dbReference type="ChEBI" id="CHEBI:29035"/>
    </ligand>
</feature>
<dbReference type="InterPro" id="IPR033443">
    <property type="entry name" value="PROP1-like_PPR_dom"/>
</dbReference>
<dbReference type="Gene3D" id="3.90.550.10">
    <property type="entry name" value="Spore Coat Polysaccharide Biosynthesis Protein SpsA, Chain A"/>
    <property type="match status" value="1"/>
</dbReference>
<dbReference type="GO" id="GO:0001682">
    <property type="term" value="P:tRNA 5'-leader removal"/>
    <property type="evidence" value="ECO:0007669"/>
    <property type="project" value="UniProtKB-ARBA"/>
</dbReference>
<evidence type="ECO:0000256" key="2">
    <source>
        <dbReference type="ARBA" id="ARBA00001946"/>
    </source>
</evidence>
<dbReference type="Pfam" id="PF00170">
    <property type="entry name" value="bZIP_1"/>
    <property type="match status" value="1"/>
</dbReference>
<dbReference type="InterPro" id="IPR046347">
    <property type="entry name" value="bZIP_sf"/>
</dbReference>
<keyword evidence="16" id="KW-0805">Transcription regulation</keyword>
<keyword evidence="30" id="KW-1185">Reference proteome</keyword>
<feature type="active site" evidence="23">
    <location>
        <position position="637"/>
    </location>
</feature>
<feature type="compositionally biased region" description="Polar residues" evidence="26">
    <location>
        <begin position="80"/>
        <end position="96"/>
    </location>
</feature>
<dbReference type="InterPro" id="IPR029044">
    <property type="entry name" value="Nucleotide-diphossugar_trans"/>
</dbReference>
<dbReference type="GO" id="GO:0016020">
    <property type="term" value="C:membrane"/>
    <property type="evidence" value="ECO:0007669"/>
    <property type="project" value="InterPro"/>
</dbReference>
<keyword evidence="7" id="KW-0808">Transferase</keyword>
<dbReference type="FunFam" id="3.40.50.11980:FF:000002">
    <property type="entry name" value="Proteinaceous RNase P 2"/>
    <property type="match status" value="1"/>
</dbReference>
<evidence type="ECO:0000256" key="26">
    <source>
        <dbReference type="SAM" id="MobiDB-lite"/>
    </source>
</evidence>
<keyword evidence="17" id="KW-0238">DNA-binding</keyword>
<evidence type="ECO:0000256" key="20">
    <source>
        <dbReference type="ARBA" id="ARBA00023211"/>
    </source>
</evidence>
<comment type="subcellular location">
    <subcellularLocation>
        <location evidence="4">Endomembrane system</location>
        <topology evidence="4">Multi-pass membrane protein</topology>
    </subcellularLocation>
    <subcellularLocation>
        <location evidence="3">Nucleus</location>
    </subcellularLocation>
</comment>
<evidence type="ECO:0000256" key="8">
    <source>
        <dbReference type="ARBA" id="ARBA00022692"/>
    </source>
</evidence>
<dbReference type="GO" id="GO:0004526">
    <property type="term" value="F:ribonuclease P activity"/>
    <property type="evidence" value="ECO:0007669"/>
    <property type="project" value="UniProtKB-EC"/>
</dbReference>
<dbReference type="InterPro" id="IPR004827">
    <property type="entry name" value="bZIP"/>
</dbReference>
<organism evidence="29 30">
    <name type="scientific">Aristolochia fimbriata</name>
    <name type="common">White veined hardy Dutchman's pipe vine</name>
    <dbReference type="NCBI Taxonomy" id="158543"/>
    <lineage>
        <taxon>Eukaryota</taxon>
        <taxon>Viridiplantae</taxon>
        <taxon>Streptophyta</taxon>
        <taxon>Embryophyta</taxon>
        <taxon>Tracheophyta</taxon>
        <taxon>Spermatophyta</taxon>
        <taxon>Magnoliopsida</taxon>
        <taxon>Magnoliidae</taxon>
        <taxon>Piperales</taxon>
        <taxon>Aristolochiaceae</taxon>
        <taxon>Aristolochia</taxon>
    </lineage>
</organism>
<evidence type="ECO:0000256" key="13">
    <source>
        <dbReference type="ARBA" id="ARBA00022833"/>
    </source>
</evidence>
<dbReference type="Pfam" id="PF16953">
    <property type="entry name" value="PRORP"/>
    <property type="match status" value="1"/>
</dbReference>
<feature type="transmembrane region" description="Helical" evidence="27">
    <location>
        <begin position="551"/>
        <end position="570"/>
    </location>
</feature>
<dbReference type="PROSITE" id="PS50217">
    <property type="entry name" value="BZIP"/>
    <property type="match status" value="1"/>
</dbReference>
<dbReference type="EMBL" id="JAINDJ010000003">
    <property type="protein sequence ID" value="KAG9455044.1"/>
    <property type="molecule type" value="Genomic_DNA"/>
</dbReference>
<keyword evidence="9" id="KW-0819">tRNA processing</keyword>
<evidence type="ECO:0000256" key="12">
    <source>
        <dbReference type="ARBA" id="ARBA00022801"/>
    </source>
</evidence>
<keyword evidence="14" id="KW-0460">Magnesium</keyword>
<protein>
    <recommendedName>
        <fullName evidence="5">ribonuclease P</fullName>
        <ecNumber evidence="5">3.1.26.5</ecNumber>
    </recommendedName>
</protein>
<evidence type="ECO:0000256" key="23">
    <source>
        <dbReference type="PIRSR" id="PIRSR605150-1"/>
    </source>
</evidence>
<evidence type="ECO:0000256" key="15">
    <source>
        <dbReference type="ARBA" id="ARBA00022989"/>
    </source>
</evidence>
<dbReference type="GO" id="GO:0005634">
    <property type="term" value="C:nucleus"/>
    <property type="evidence" value="ECO:0007669"/>
    <property type="project" value="UniProtKB-SubCell"/>
</dbReference>
<feature type="binding site" evidence="24">
    <location>
        <position position="608"/>
    </location>
    <ligand>
        <name>UDP-alpha-D-glucose</name>
        <dbReference type="ChEBI" id="CHEBI:58885"/>
    </ligand>
</feature>
<feature type="binding site" evidence="24">
    <location>
        <position position="637"/>
    </location>
    <ligand>
        <name>UDP-alpha-D-glucose</name>
        <dbReference type="ChEBI" id="CHEBI:58885"/>
    </ligand>
</feature>
<dbReference type="Gene3D" id="1.25.40.10">
    <property type="entry name" value="Tetratricopeptide repeat domain"/>
    <property type="match status" value="1"/>
</dbReference>
<evidence type="ECO:0000256" key="9">
    <source>
        <dbReference type="ARBA" id="ARBA00022694"/>
    </source>
</evidence>
<reference evidence="29 30" key="1">
    <citation type="submission" date="2021-07" db="EMBL/GenBank/DDBJ databases">
        <title>The Aristolochia fimbriata genome: insights into angiosperm evolution, floral development and chemical biosynthesis.</title>
        <authorList>
            <person name="Jiao Y."/>
        </authorList>
    </citation>
    <scope>NUCLEOTIDE SEQUENCE [LARGE SCALE GENOMIC DNA]</scope>
    <source>
        <strain evidence="29">IBCAS-2021</strain>
        <tissue evidence="29">Leaf</tissue>
    </source>
</reference>
<feature type="domain" description="BZIP" evidence="28">
    <location>
        <begin position="150"/>
        <end position="213"/>
    </location>
</feature>
<evidence type="ECO:0000256" key="6">
    <source>
        <dbReference type="ARBA" id="ARBA00022676"/>
    </source>
</evidence>
<comment type="cofactor">
    <cofactor evidence="2">
        <name>Mg(2+)</name>
        <dbReference type="ChEBI" id="CHEBI:18420"/>
    </cofactor>
</comment>
<dbReference type="InterPro" id="IPR005150">
    <property type="entry name" value="Cellulose_synth"/>
</dbReference>
<evidence type="ECO:0000256" key="22">
    <source>
        <dbReference type="ARBA" id="ARBA00023316"/>
    </source>
</evidence>
<dbReference type="SUPFAM" id="SSF53448">
    <property type="entry name" value="Nucleotide-diphospho-sugar transferases"/>
    <property type="match status" value="1"/>
</dbReference>
<feature type="compositionally biased region" description="Acidic residues" evidence="26">
    <location>
        <begin position="1"/>
        <end position="10"/>
    </location>
</feature>
<keyword evidence="8 27" id="KW-0812">Transmembrane</keyword>
<dbReference type="GO" id="GO:0030244">
    <property type="term" value="P:cellulose biosynthetic process"/>
    <property type="evidence" value="ECO:0007669"/>
    <property type="project" value="InterPro"/>
</dbReference>
<evidence type="ECO:0000256" key="3">
    <source>
        <dbReference type="ARBA" id="ARBA00004123"/>
    </source>
</evidence>
<keyword evidence="22" id="KW-0961">Cell wall biogenesis/degradation</keyword>
<keyword evidence="10" id="KW-0479">Metal-binding</keyword>
<dbReference type="Pfam" id="PF17177">
    <property type="entry name" value="PPR_long"/>
    <property type="match status" value="1"/>
</dbReference>
<evidence type="ECO:0000256" key="25">
    <source>
        <dbReference type="PIRSR" id="PIRSR605150-3"/>
    </source>
</evidence>
<dbReference type="EC" id="3.1.26.5" evidence="5"/>
<keyword evidence="11" id="KW-0677">Repeat</keyword>
<dbReference type="PANTHER" id="PTHR13301">
    <property type="entry name" value="X-BOX TRANSCRIPTION FACTOR-RELATED"/>
    <property type="match status" value="1"/>
</dbReference>
<feature type="binding site" evidence="25">
    <location>
        <position position="779"/>
    </location>
    <ligand>
        <name>Mn(2+)</name>
        <dbReference type="ChEBI" id="CHEBI:29035"/>
    </ligand>
</feature>
<evidence type="ECO:0000256" key="18">
    <source>
        <dbReference type="ARBA" id="ARBA00023136"/>
    </source>
</evidence>
<evidence type="ECO:0000256" key="19">
    <source>
        <dbReference type="ARBA" id="ARBA00023163"/>
    </source>
</evidence>